<gene>
    <name evidence="3" type="ORF">GCM10007301_09580</name>
</gene>
<name>A0A917BPP6_9HYPH</name>
<reference evidence="3" key="2">
    <citation type="submission" date="2020-09" db="EMBL/GenBank/DDBJ databases">
        <authorList>
            <person name="Sun Q."/>
            <person name="Sedlacek I."/>
        </authorList>
    </citation>
    <scope>NUCLEOTIDE SEQUENCE</scope>
    <source>
        <strain evidence="3">CCM 7897</strain>
    </source>
</reference>
<feature type="chain" id="PRO_5038123511" evidence="2">
    <location>
        <begin position="34"/>
        <end position="234"/>
    </location>
</feature>
<keyword evidence="2" id="KW-0732">Signal</keyword>
<reference evidence="3" key="1">
    <citation type="journal article" date="2014" name="Int. J. Syst. Evol. Microbiol.">
        <title>Complete genome sequence of Corynebacterium casei LMG S-19264T (=DSM 44701T), isolated from a smear-ripened cheese.</title>
        <authorList>
            <consortium name="US DOE Joint Genome Institute (JGI-PGF)"/>
            <person name="Walter F."/>
            <person name="Albersmeier A."/>
            <person name="Kalinowski J."/>
            <person name="Ruckert C."/>
        </authorList>
    </citation>
    <scope>NUCLEOTIDE SEQUENCE</scope>
    <source>
        <strain evidence="3">CCM 7897</strain>
    </source>
</reference>
<accession>A0A917BPP6</accession>
<dbReference type="Proteomes" id="UP000606044">
    <property type="component" value="Unassembled WGS sequence"/>
</dbReference>
<dbReference type="PANTHER" id="PTHR36920:SF1">
    <property type="entry name" value="OUTER MEMBRANE PROTEIN W"/>
    <property type="match status" value="1"/>
</dbReference>
<dbReference type="PANTHER" id="PTHR36920">
    <property type="match status" value="1"/>
</dbReference>
<dbReference type="GO" id="GO:0055085">
    <property type="term" value="P:transmembrane transport"/>
    <property type="evidence" value="ECO:0007669"/>
    <property type="project" value="TreeGrafter"/>
</dbReference>
<comment type="similarity">
    <text evidence="1">Belongs to the OmpW/AlkL family.</text>
</comment>
<comment type="caution">
    <text evidence="3">The sequence shown here is derived from an EMBL/GenBank/DDBJ whole genome shotgun (WGS) entry which is preliminary data.</text>
</comment>
<dbReference type="RefSeq" id="WP_373870004.1">
    <property type="nucleotide sequence ID" value="NZ_BMCT01000001.1"/>
</dbReference>
<evidence type="ECO:0000256" key="2">
    <source>
        <dbReference type="SAM" id="SignalP"/>
    </source>
</evidence>
<dbReference type="EMBL" id="BMCT01000001">
    <property type="protein sequence ID" value="GGF52195.1"/>
    <property type="molecule type" value="Genomic_DNA"/>
</dbReference>
<dbReference type="AlphaFoldDB" id="A0A917BPP6"/>
<evidence type="ECO:0000313" key="3">
    <source>
        <dbReference type="EMBL" id="GGF52195.1"/>
    </source>
</evidence>
<proteinExistence type="inferred from homology"/>
<dbReference type="InterPro" id="IPR005618">
    <property type="entry name" value="OMPW"/>
</dbReference>
<dbReference type="InterPro" id="IPR011250">
    <property type="entry name" value="OMP/PagP_B-barrel"/>
</dbReference>
<keyword evidence="4" id="KW-1185">Reference proteome</keyword>
<protein>
    <submittedName>
        <fullName evidence="3">Outer membrane protein</fullName>
    </submittedName>
</protein>
<evidence type="ECO:0000256" key="1">
    <source>
        <dbReference type="ARBA" id="ARBA00009330"/>
    </source>
</evidence>
<dbReference type="SUPFAM" id="SSF56925">
    <property type="entry name" value="OMPA-like"/>
    <property type="match status" value="1"/>
</dbReference>
<organism evidence="3 4">
    <name type="scientific">Azorhizobium oxalatiphilum</name>
    <dbReference type="NCBI Taxonomy" id="980631"/>
    <lineage>
        <taxon>Bacteria</taxon>
        <taxon>Pseudomonadati</taxon>
        <taxon>Pseudomonadota</taxon>
        <taxon>Alphaproteobacteria</taxon>
        <taxon>Hyphomicrobiales</taxon>
        <taxon>Xanthobacteraceae</taxon>
        <taxon>Azorhizobium</taxon>
    </lineage>
</organism>
<dbReference type="GO" id="GO:0019867">
    <property type="term" value="C:outer membrane"/>
    <property type="evidence" value="ECO:0007669"/>
    <property type="project" value="InterPro"/>
</dbReference>
<evidence type="ECO:0000313" key="4">
    <source>
        <dbReference type="Proteomes" id="UP000606044"/>
    </source>
</evidence>
<sequence>MSGWAMGKIKSTGLLAGTMLMGAMMIGAAPASAADLATKYPVKAPVVVETWNPWQIRLRVTGVVTNDSGSVNGIAGSGLKTSDTVIPELDITYYFTKNWAAELILGTTYSYVTGRGSIDGLQVGKTWLLPPTLLLQYHFTDFGNFKPYVGAGVNYTFFYKQDANQVTDLDIKDTWGWALQVGFDYMLDKHWGWNVDVKKLFLEPDFDVVVGSTPYTGSTKLDPWLISTGITYKF</sequence>
<dbReference type="Gene3D" id="2.40.160.20">
    <property type="match status" value="1"/>
</dbReference>
<dbReference type="Pfam" id="PF03922">
    <property type="entry name" value="OmpW"/>
    <property type="match status" value="1"/>
</dbReference>
<feature type="signal peptide" evidence="2">
    <location>
        <begin position="1"/>
        <end position="33"/>
    </location>
</feature>